<dbReference type="AlphaFoldDB" id="A0AAD7CNP1"/>
<reference evidence="1" key="1">
    <citation type="submission" date="2023-03" db="EMBL/GenBank/DDBJ databases">
        <title>Massive genome expansion in bonnet fungi (Mycena s.s.) driven by repeated elements and novel gene families across ecological guilds.</title>
        <authorList>
            <consortium name="Lawrence Berkeley National Laboratory"/>
            <person name="Harder C.B."/>
            <person name="Miyauchi S."/>
            <person name="Viragh M."/>
            <person name="Kuo A."/>
            <person name="Thoen E."/>
            <person name="Andreopoulos B."/>
            <person name="Lu D."/>
            <person name="Skrede I."/>
            <person name="Drula E."/>
            <person name="Henrissat B."/>
            <person name="Morin E."/>
            <person name="Kohler A."/>
            <person name="Barry K."/>
            <person name="LaButti K."/>
            <person name="Morin E."/>
            <person name="Salamov A."/>
            <person name="Lipzen A."/>
            <person name="Mereny Z."/>
            <person name="Hegedus B."/>
            <person name="Baldrian P."/>
            <person name="Stursova M."/>
            <person name="Weitz H."/>
            <person name="Taylor A."/>
            <person name="Grigoriev I.V."/>
            <person name="Nagy L.G."/>
            <person name="Martin F."/>
            <person name="Kauserud H."/>
        </authorList>
    </citation>
    <scope>NUCLEOTIDE SEQUENCE</scope>
    <source>
        <strain evidence="1">CBHHK067</strain>
    </source>
</reference>
<dbReference type="InterPro" id="IPR029058">
    <property type="entry name" value="AB_hydrolase_fold"/>
</dbReference>
<dbReference type="SUPFAM" id="SSF53474">
    <property type="entry name" value="alpha/beta-Hydrolases"/>
    <property type="match status" value="1"/>
</dbReference>
<gene>
    <name evidence="1" type="ORF">B0H17DRAFT_1214130</name>
</gene>
<evidence type="ECO:0000313" key="1">
    <source>
        <dbReference type="EMBL" id="KAJ7655342.1"/>
    </source>
</evidence>
<comment type="caution">
    <text evidence="1">The sequence shown here is derived from an EMBL/GenBank/DDBJ whole genome shotgun (WGS) entry which is preliminary data.</text>
</comment>
<proteinExistence type="predicted"/>
<keyword evidence="2" id="KW-1185">Reference proteome</keyword>
<organism evidence="1 2">
    <name type="scientific">Mycena rosella</name>
    <name type="common">Pink bonnet</name>
    <name type="synonym">Agaricus rosellus</name>
    <dbReference type="NCBI Taxonomy" id="1033263"/>
    <lineage>
        <taxon>Eukaryota</taxon>
        <taxon>Fungi</taxon>
        <taxon>Dikarya</taxon>
        <taxon>Basidiomycota</taxon>
        <taxon>Agaricomycotina</taxon>
        <taxon>Agaricomycetes</taxon>
        <taxon>Agaricomycetidae</taxon>
        <taxon>Agaricales</taxon>
        <taxon>Marasmiineae</taxon>
        <taxon>Mycenaceae</taxon>
        <taxon>Mycena</taxon>
    </lineage>
</organism>
<accession>A0AAD7CNP1</accession>
<name>A0AAD7CNP1_MYCRO</name>
<protein>
    <submittedName>
        <fullName evidence="1">Uncharacterized protein</fullName>
    </submittedName>
</protein>
<dbReference type="EMBL" id="JARKIE010000313">
    <property type="protein sequence ID" value="KAJ7655342.1"/>
    <property type="molecule type" value="Genomic_DNA"/>
</dbReference>
<evidence type="ECO:0000313" key="2">
    <source>
        <dbReference type="Proteomes" id="UP001221757"/>
    </source>
</evidence>
<dbReference type="Gene3D" id="3.40.50.1820">
    <property type="entry name" value="alpha/beta hydrolase"/>
    <property type="match status" value="1"/>
</dbReference>
<sequence length="135" mass="14948">MLASEFIIRHQPCGLHQLVIANSLASAKLRHEAGVSLRLWLPEDVRATLKKHEGAGTTNSGEYQTAIMVFYAKHACRLQPFPPEFVHSLSLADKDPAVFDAMMNGSEALASGWDITDQIHLMRHVPTLLVNGEFD</sequence>
<dbReference type="Proteomes" id="UP001221757">
    <property type="component" value="Unassembled WGS sequence"/>
</dbReference>